<dbReference type="Gene3D" id="3.40.50.10740">
    <property type="entry name" value="Class I glutamine amidotransferase-like"/>
    <property type="match status" value="1"/>
</dbReference>
<dbReference type="KEGG" id="maw:19250178"/>
<evidence type="ECO:0000313" key="3">
    <source>
        <dbReference type="Proteomes" id="UP000002499"/>
    </source>
</evidence>
<evidence type="ECO:0000313" key="2">
    <source>
        <dbReference type="EMBL" id="EFY88129.1"/>
    </source>
</evidence>
<dbReference type="Pfam" id="PF02016">
    <property type="entry name" value="Peptidase_S66"/>
    <property type="match status" value="1"/>
</dbReference>
<dbReference type="InterPro" id="IPR040449">
    <property type="entry name" value="Peptidase_S66_N"/>
</dbReference>
<name>E9E7L9_METAQ</name>
<keyword evidence="3" id="KW-1185">Reference proteome</keyword>
<dbReference type="SUPFAM" id="SSF52317">
    <property type="entry name" value="Class I glutamine amidotransferase-like"/>
    <property type="match status" value="1"/>
</dbReference>
<dbReference type="OrthoDB" id="5186469at2759"/>
<accession>E9E7L9</accession>
<dbReference type="InterPro" id="IPR029062">
    <property type="entry name" value="Class_I_gatase-like"/>
</dbReference>
<protein>
    <recommendedName>
        <fullName evidence="1">LD-carboxypeptidase N-terminal domain-containing protein</fullName>
    </recommendedName>
</protein>
<dbReference type="AlphaFoldDB" id="E9E7L9"/>
<reference evidence="2 3" key="1">
    <citation type="journal article" date="2011" name="PLoS Genet.">
        <title>Genome sequencing and comparative transcriptomics of the model entomopathogenic fungi Metarhizium anisopliae and M. acridum.</title>
        <authorList>
            <person name="Gao Q."/>
            <person name="Jin K."/>
            <person name="Ying S.H."/>
            <person name="Zhang Y."/>
            <person name="Xiao G."/>
            <person name="Shang Y."/>
            <person name="Duan Z."/>
            <person name="Hu X."/>
            <person name="Xie X.Q."/>
            <person name="Zhou G."/>
            <person name="Peng G."/>
            <person name="Luo Z."/>
            <person name="Huang W."/>
            <person name="Wang B."/>
            <person name="Fang W."/>
            <person name="Wang S."/>
            <person name="Zhong Y."/>
            <person name="Ma L.J."/>
            <person name="St Leger R.J."/>
            <person name="Zhao G.P."/>
            <person name="Pei Y."/>
            <person name="Feng M.G."/>
            <person name="Xia Y."/>
            <person name="Wang C."/>
        </authorList>
    </citation>
    <scope>NUCLEOTIDE SEQUENCE [LARGE SCALE GENOMIC DNA]</scope>
    <source>
        <strain evidence="2 3">CQMa 102</strain>
    </source>
</reference>
<dbReference type="InterPro" id="IPR027478">
    <property type="entry name" value="LdcA_N"/>
</dbReference>
<dbReference type="HOGENOM" id="CLU_2197546_0_0_1"/>
<dbReference type="InParanoid" id="E9E7L9"/>
<evidence type="ECO:0000259" key="1">
    <source>
        <dbReference type="Pfam" id="PF02016"/>
    </source>
</evidence>
<dbReference type="eggNOG" id="ENOG502S19A">
    <property type="taxonomic scope" value="Eukaryota"/>
</dbReference>
<organism evidence="3">
    <name type="scientific">Metarhizium acridum (strain CQMa 102)</name>
    <dbReference type="NCBI Taxonomy" id="655827"/>
    <lineage>
        <taxon>Eukaryota</taxon>
        <taxon>Fungi</taxon>
        <taxon>Dikarya</taxon>
        <taxon>Ascomycota</taxon>
        <taxon>Pezizomycotina</taxon>
        <taxon>Sordariomycetes</taxon>
        <taxon>Hypocreomycetidae</taxon>
        <taxon>Hypocreales</taxon>
        <taxon>Clavicipitaceae</taxon>
        <taxon>Metarhizium</taxon>
    </lineage>
</organism>
<sequence length="108" mass="11807">MMQGPRNLQPRLCTTGGPPLTGLLPGLLADMELHRVIRANPKIVVGYSGITGLHWFLHAVTGLRTFYGRGAIPELCESRAADEEEYAASSLAFCVKHLFRAITNCARL</sequence>
<dbReference type="EMBL" id="GL698516">
    <property type="protein sequence ID" value="EFY88129.1"/>
    <property type="molecule type" value="Genomic_DNA"/>
</dbReference>
<dbReference type="GeneID" id="19250178"/>
<dbReference type="Proteomes" id="UP000002499">
    <property type="component" value="Unassembled WGS sequence"/>
</dbReference>
<dbReference type="STRING" id="655827.E9E7L9"/>
<gene>
    <name evidence="2" type="ORF">MAC_05867</name>
</gene>
<feature type="domain" description="LD-carboxypeptidase N-terminal" evidence="1">
    <location>
        <begin position="12"/>
        <end position="68"/>
    </location>
</feature>
<proteinExistence type="predicted"/>